<dbReference type="Proteomes" id="UP001054902">
    <property type="component" value="Unassembled WGS sequence"/>
</dbReference>
<feature type="region of interest" description="Disordered" evidence="1">
    <location>
        <begin position="346"/>
        <end position="402"/>
    </location>
</feature>
<comment type="caution">
    <text evidence="2">The sequence shown here is derived from an EMBL/GenBank/DDBJ whole genome shotgun (WGS) entry which is preliminary data.</text>
</comment>
<proteinExistence type="predicted"/>
<feature type="non-terminal residue" evidence="2">
    <location>
        <position position="1"/>
    </location>
</feature>
<protein>
    <submittedName>
        <fullName evidence="2">Uncharacterized protein</fullName>
    </submittedName>
</protein>
<accession>A0AAD3CRG8</accession>
<evidence type="ECO:0000313" key="2">
    <source>
        <dbReference type="EMBL" id="GFH50832.1"/>
    </source>
</evidence>
<evidence type="ECO:0000313" key="3">
    <source>
        <dbReference type="Proteomes" id="UP001054902"/>
    </source>
</evidence>
<gene>
    <name evidence="2" type="ORF">CTEN210_07308</name>
</gene>
<reference evidence="2 3" key="1">
    <citation type="journal article" date="2021" name="Sci. Rep.">
        <title>The genome of the diatom Chaetoceros tenuissimus carries an ancient integrated fragment of an extant virus.</title>
        <authorList>
            <person name="Hongo Y."/>
            <person name="Kimura K."/>
            <person name="Takaki Y."/>
            <person name="Yoshida Y."/>
            <person name="Baba S."/>
            <person name="Kobayashi G."/>
            <person name="Nagasaki K."/>
            <person name="Hano T."/>
            <person name="Tomaru Y."/>
        </authorList>
    </citation>
    <scope>NUCLEOTIDE SEQUENCE [LARGE SCALE GENOMIC DNA]</scope>
    <source>
        <strain evidence="2 3">NIES-3715</strain>
    </source>
</reference>
<feature type="compositionally biased region" description="Polar residues" evidence="1">
    <location>
        <begin position="352"/>
        <end position="362"/>
    </location>
</feature>
<dbReference type="AlphaFoldDB" id="A0AAD3CRG8"/>
<organism evidence="2 3">
    <name type="scientific">Chaetoceros tenuissimus</name>
    <dbReference type="NCBI Taxonomy" id="426638"/>
    <lineage>
        <taxon>Eukaryota</taxon>
        <taxon>Sar</taxon>
        <taxon>Stramenopiles</taxon>
        <taxon>Ochrophyta</taxon>
        <taxon>Bacillariophyta</taxon>
        <taxon>Coscinodiscophyceae</taxon>
        <taxon>Chaetocerotophycidae</taxon>
        <taxon>Chaetocerotales</taxon>
        <taxon>Chaetocerotaceae</taxon>
        <taxon>Chaetoceros</taxon>
    </lineage>
</organism>
<name>A0AAD3CRG8_9STRA</name>
<sequence>NENFKRLSNPEKAVQTLNEEKISESITTSMKQINENFKRLSNPEKAVQTLNEEKISESITTSMKQINSESKKDDILTKIISDNNEKKGGIVRIENFLHQDFLPCLKYVFDEKQKYFELTRDGERRFVRVASSVPKLSLQYNSNHAAKHVEGALANEFERQIIDKMNILCGDLHEKQCILIDEESGIPGEGLNVLGEYQPIRILAYCITRDFDKSFGSHQDQNANLVSNDHPAYQMLIPTLVLHIRMKDLEFGCESKPFELKIQIKKGKSFKDLEIIETPHNSLHLQIFGNQENLYHTVEPLGTYDQTNIYFRLVITGRRSIKLVNEQDFYQPASQVTFTNGMFHQPEEERQQNQSCTTSTTPNKRKRFTKTEAAKRRRVTSNTSEADLESGKQTSKEKCIHDQDNSTAMQNYIIFSSRMKGFHFLTRWEIHKILVEKGILVEVEVPNMKKALENKEIKEAKSVLDAMKAKGITEELEAEFVAYLDELIKSNKHGTAKISHGPLFKGDRSFYEPGDLIDLNEFKSLVNIEKRPGQVIASDENLAIGLLMKHEERNPGMKTAESEIKQNRKQIEQLDCMGGGGAASLRMDNAPNLKLPIDGSYGSFASPQLIGKYPNNILQKMWELSHPLHIAVLSAHKERSKVTYLGQYYIDSMLGHAGRDGQEYKDNKFDDKKKATFLLSKHFEFQLKPLRMNLPKGKWRKIAVRADEKFSFGVIAPQGFSLNIGTDNCIEEKDLIEKFHEEDGMIDYLTKERGANENLHFNGKQIKLVTPWKIGCSYKQLLIMSCMVNVAACLRYTTKNEGIDERLHEYLHGCCNRCLPSANRMFDATLIFAALNVQKLFKSKCEVKATEEQYPLKRIHINDLPQDKRLLLKSVIFFIYFVRITGDVKALSVLFRDGVPFGENQTSLEKKWKDILVKLDEYTKPIISKQWGKSLGENLRKEHATIRTNALIDQLTDEKLDEILHSFKAFVKFVDKCVVDSVEQEVKHQNKEGFIACLVASDLAEFVDGLWGGEEINPKDYAAGYGGKQGLGVLNIDLETLFQEVKNPINHDPVGKLILQCLGFEWVKGESGDEIRSIVNGRLLSVSDIEHFCCKLYLFLENTFGGRQTARMAKKGNYAHPISDDDLEQNIQSEFGSFFYEQAKTVIVAFERLIKTKEWKQKEYQIPSPQ</sequence>
<evidence type="ECO:0000256" key="1">
    <source>
        <dbReference type="SAM" id="MobiDB-lite"/>
    </source>
</evidence>
<dbReference type="EMBL" id="BLLK01000041">
    <property type="protein sequence ID" value="GFH50832.1"/>
    <property type="molecule type" value="Genomic_DNA"/>
</dbReference>
<keyword evidence="3" id="KW-1185">Reference proteome</keyword>